<keyword evidence="2" id="KW-0238">DNA-binding</keyword>
<dbReference type="InterPro" id="IPR036388">
    <property type="entry name" value="WH-like_DNA-bd_sf"/>
</dbReference>
<protein>
    <submittedName>
        <fullName evidence="5">Metalloregulator ArsR/SmtB family transcription factor</fullName>
    </submittedName>
</protein>
<dbReference type="Gene3D" id="1.10.10.10">
    <property type="entry name" value="Winged helix-like DNA-binding domain superfamily/Winged helix DNA-binding domain"/>
    <property type="match status" value="1"/>
</dbReference>
<dbReference type="EMBL" id="JAJAGO010000008">
    <property type="protein sequence ID" value="MCT2592038.1"/>
    <property type="molecule type" value="Genomic_DNA"/>
</dbReference>
<name>A0ABT2JWI4_9ACTN</name>
<evidence type="ECO:0000256" key="3">
    <source>
        <dbReference type="ARBA" id="ARBA00023163"/>
    </source>
</evidence>
<dbReference type="Pfam" id="PF01022">
    <property type="entry name" value="HTH_5"/>
    <property type="match status" value="1"/>
</dbReference>
<dbReference type="RefSeq" id="WP_260219353.1">
    <property type="nucleotide sequence ID" value="NZ_JAJAGO010000008.1"/>
</dbReference>
<dbReference type="PANTHER" id="PTHR33154:SF36">
    <property type="entry name" value="TRANSCRIPTIONAL REGULATOR"/>
    <property type="match status" value="1"/>
</dbReference>
<dbReference type="InterPro" id="IPR001845">
    <property type="entry name" value="HTH_ArsR_DNA-bd_dom"/>
</dbReference>
<dbReference type="InterPro" id="IPR011991">
    <property type="entry name" value="ArsR-like_HTH"/>
</dbReference>
<dbReference type="Proteomes" id="UP001156389">
    <property type="component" value="Unassembled WGS sequence"/>
</dbReference>
<keyword evidence="3" id="KW-0804">Transcription</keyword>
<gene>
    <name evidence="5" type="ORF">LHJ74_19380</name>
</gene>
<dbReference type="NCBIfam" id="NF033788">
    <property type="entry name" value="HTH_metalloreg"/>
    <property type="match status" value="1"/>
</dbReference>
<keyword evidence="6" id="KW-1185">Reference proteome</keyword>
<dbReference type="InterPro" id="IPR051081">
    <property type="entry name" value="HTH_MetalResp_TranReg"/>
</dbReference>
<reference evidence="5 6" key="1">
    <citation type="submission" date="2021-10" db="EMBL/GenBank/DDBJ databases">
        <title>Streptomyces gossypii sp. nov., isolated from soil collected from cotton field.</title>
        <authorList>
            <person name="Ge X."/>
            <person name="Chen X."/>
            <person name="Liu W."/>
        </authorList>
    </citation>
    <scope>NUCLEOTIDE SEQUENCE [LARGE SCALE GENOMIC DNA]</scope>
    <source>
        <strain evidence="5 6">N2-109</strain>
    </source>
</reference>
<proteinExistence type="predicted"/>
<evidence type="ECO:0000313" key="5">
    <source>
        <dbReference type="EMBL" id="MCT2592038.1"/>
    </source>
</evidence>
<dbReference type="SUPFAM" id="SSF46785">
    <property type="entry name" value="Winged helix' DNA-binding domain"/>
    <property type="match status" value="1"/>
</dbReference>
<dbReference type="CDD" id="cd00090">
    <property type="entry name" value="HTH_ARSR"/>
    <property type="match status" value="1"/>
</dbReference>
<evidence type="ECO:0000313" key="6">
    <source>
        <dbReference type="Proteomes" id="UP001156389"/>
    </source>
</evidence>
<dbReference type="PROSITE" id="PS50987">
    <property type="entry name" value="HTH_ARSR_2"/>
    <property type="match status" value="1"/>
</dbReference>
<evidence type="ECO:0000256" key="1">
    <source>
        <dbReference type="ARBA" id="ARBA00023015"/>
    </source>
</evidence>
<accession>A0ABT2JWI4</accession>
<feature type="domain" description="HTH arsR-type" evidence="4">
    <location>
        <begin position="12"/>
        <end position="106"/>
    </location>
</feature>
<dbReference type="InterPro" id="IPR036390">
    <property type="entry name" value="WH_DNA-bd_sf"/>
</dbReference>
<keyword evidence="1" id="KW-0805">Transcription regulation</keyword>
<comment type="caution">
    <text evidence="5">The sequence shown here is derived from an EMBL/GenBank/DDBJ whole genome shotgun (WGS) entry which is preliminary data.</text>
</comment>
<dbReference type="SMART" id="SM00418">
    <property type="entry name" value="HTH_ARSR"/>
    <property type="match status" value="1"/>
</dbReference>
<sequence>MAFSWDPGGECSRGENMAATVSLFHSLGDTIRLAILQRLACSDALVTDLVATLGLPRSTVSAHLSCLMDCGLVDFRTTELDSVYYLAQPELIDLLNNAGQLLAAAGANVAFGSNHGTPGEGTP</sequence>
<evidence type="ECO:0000259" key="4">
    <source>
        <dbReference type="PROSITE" id="PS50987"/>
    </source>
</evidence>
<evidence type="ECO:0000256" key="2">
    <source>
        <dbReference type="ARBA" id="ARBA00023125"/>
    </source>
</evidence>
<organism evidence="5 6">
    <name type="scientific">Streptomyces gossypii</name>
    <dbReference type="NCBI Taxonomy" id="2883101"/>
    <lineage>
        <taxon>Bacteria</taxon>
        <taxon>Bacillati</taxon>
        <taxon>Actinomycetota</taxon>
        <taxon>Actinomycetes</taxon>
        <taxon>Kitasatosporales</taxon>
        <taxon>Streptomycetaceae</taxon>
        <taxon>Streptomyces</taxon>
    </lineage>
</organism>
<dbReference type="PANTHER" id="PTHR33154">
    <property type="entry name" value="TRANSCRIPTIONAL REGULATOR, ARSR FAMILY"/>
    <property type="match status" value="1"/>
</dbReference>